<accession>A0ABS4YNE6</accession>
<feature type="domain" description="VOC" evidence="1">
    <location>
        <begin position="3"/>
        <end position="128"/>
    </location>
</feature>
<dbReference type="InterPro" id="IPR029068">
    <property type="entry name" value="Glyas_Bleomycin-R_OHBP_Dase"/>
</dbReference>
<proteinExistence type="predicted"/>
<organism evidence="2 3">
    <name type="scientific">Brachybacterium fresconis</name>
    <dbReference type="NCBI Taxonomy" id="173363"/>
    <lineage>
        <taxon>Bacteria</taxon>
        <taxon>Bacillati</taxon>
        <taxon>Actinomycetota</taxon>
        <taxon>Actinomycetes</taxon>
        <taxon>Micrococcales</taxon>
        <taxon>Dermabacteraceae</taxon>
        <taxon>Brachybacterium</taxon>
    </lineage>
</organism>
<sequence>MSASLSVFTLYRDPMAAVSWLVEAFGFEVVNSFGAEEGTIDHAELRLGDAVVMVQAALDGQGPAPEAEGSTSRAPVLSLDDEASVGALYERVSAAGARTLHAPGTTPWGNYRFEVLDPEGHQWSVGSYRPGMSW</sequence>
<dbReference type="PANTHER" id="PTHR34109:SF1">
    <property type="entry name" value="VOC DOMAIN-CONTAINING PROTEIN"/>
    <property type="match status" value="1"/>
</dbReference>
<protein>
    <submittedName>
        <fullName evidence="2">Glyoxalase superfamily protein PhnB</fullName>
    </submittedName>
</protein>
<gene>
    <name evidence="2" type="ORF">JOF44_003214</name>
</gene>
<dbReference type="PANTHER" id="PTHR34109">
    <property type="entry name" value="BNAUNNG04460D PROTEIN-RELATED"/>
    <property type="match status" value="1"/>
</dbReference>
<dbReference type="InterPro" id="IPR037523">
    <property type="entry name" value="VOC_core"/>
</dbReference>
<evidence type="ECO:0000259" key="1">
    <source>
        <dbReference type="PROSITE" id="PS51819"/>
    </source>
</evidence>
<comment type="caution">
    <text evidence="2">The sequence shown here is derived from an EMBL/GenBank/DDBJ whole genome shotgun (WGS) entry which is preliminary data.</text>
</comment>
<dbReference type="PROSITE" id="PS51819">
    <property type="entry name" value="VOC"/>
    <property type="match status" value="1"/>
</dbReference>
<dbReference type="EMBL" id="JAGIOC010000001">
    <property type="protein sequence ID" value="MBP2410311.1"/>
    <property type="molecule type" value="Genomic_DNA"/>
</dbReference>
<dbReference type="Proteomes" id="UP000698222">
    <property type="component" value="Unassembled WGS sequence"/>
</dbReference>
<dbReference type="InterPro" id="IPR004360">
    <property type="entry name" value="Glyas_Fos-R_dOase_dom"/>
</dbReference>
<dbReference type="Gene3D" id="3.30.720.120">
    <property type="match status" value="1"/>
</dbReference>
<dbReference type="Gene3D" id="3.30.720.110">
    <property type="match status" value="1"/>
</dbReference>
<dbReference type="Pfam" id="PF00903">
    <property type="entry name" value="Glyoxalase"/>
    <property type="match status" value="1"/>
</dbReference>
<dbReference type="RefSeq" id="WP_209893747.1">
    <property type="nucleotide sequence ID" value="NZ_BAAAJV010000016.1"/>
</dbReference>
<reference evidence="2 3" key="1">
    <citation type="submission" date="2021-03" db="EMBL/GenBank/DDBJ databases">
        <title>Sequencing the genomes of 1000 actinobacteria strains.</title>
        <authorList>
            <person name="Klenk H.-P."/>
        </authorList>
    </citation>
    <scope>NUCLEOTIDE SEQUENCE [LARGE SCALE GENOMIC DNA]</scope>
    <source>
        <strain evidence="2 3">DSM 14564</strain>
    </source>
</reference>
<evidence type="ECO:0000313" key="3">
    <source>
        <dbReference type="Proteomes" id="UP000698222"/>
    </source>
</evidence>
<dbReference type="SUPFAM" id="SSF54593">
    <property type="entry name" value="Glyoxalase/Bleomycin resistance protein/Dihydroxybiphenyl dioxygenase"/>
    <property type="match status" value="1"/>
</dbReference>
<name>A0ABS4YNE6_9MICO</name>
<evidence type="ECO:0000313" key="2">
    <source>
        <dbReference type="EMBL" id="MBP2410311.1"/>
    </source>
</evidence>
<keyword evidence="3" id="KW-1185">Reference proteome</keyword>